<dbReference type="PROSITE" id="PS50090">
    <property type="entry name" value="MYB_LIKE"/>
    <property type="match status" value="1"/>
</dbReference>
<feature type="compositionally biased region" description="Polar residues" evidence="1">
    <location>
        <begin position="157"/>
        <end position="167"/>
    </location>
</feature>
<feature type="domain" description="Myb-like" evidence="2">
    <location>
        <begin position="29"/>
        <end position="71"/>
    </location>
</feature>
<evidence type="ECO:0000313" key="5">
    <source>
        <dbReference type="Proteomes" id="UP000184188"/>
    </source>
</evidence>
<evidence type="ECO:0000259" key="2">
    <source>
        <dbReference type="PROSITE" id="PS50090"/>
    </source>
</evidence>
<gene>
    <name evidence="4" type="ORF">ASPZODRAFT_20647</name>
</gene>
<sequence length="323" mass="34535">MISGRKEDQGARRHSEILNSAVSDRLCHWTPEEDQYLTTKVCELGHAWAAIAANLPGRPPLTCRNRWRKLQKALFRQAHRGVAAAVAARSSTATGSSSPPDDFSDDSDDADNDSFSSLDAAPESNPPARRGGFPSQVLAPAAAPSPPTDPGRLSVFPNASSLPSFDQSAYPPGDQAAALDMMTASSPAMTVDSLGMPLHLSPPLSSTGPLPSSNYRHSLVPFIPQGAAPNQHLGPWTTTLSSTSVANSMPIMQHFNTLGSGMAAPTGMVPALFPTSWPGGLAGNQSDQRAVSGYPQTTRQSAANHQHHHHHHHIYHHHYHHYN</sequence>
<reference evidence="5" key="1">
    <citation type="journal article" date="2017" name="Genome Biol.">
        <title>Comparative genomics reveals high biological diversity and specific adaptations in the industrially and medically important fungal genus Aspergillus.</title>
        <authorList>
            <person name="de Vries R.P."/>
            <person name="Riley R."/>
            <person name="Wiebenga A."/>
            <person name="Aguilar-Osorio G."/>
            <person name="Amillis S."/>
            <person name="Uchima C.A."/>
            <person name="Anderluh G."/>
            <person name="Asadollahi M."/>
            <person name="Askin M."/>
            <person name="Barry K."/>
            <person name="Battaglia E."/>
            <person name="Bayram O."/>
            <person name="Benocci T."/>
            <person name="Braus-Stromeyer S.A."/>
            <person name="Caldana C."/>
            <person name="Canovas D."/>
            <person name="Cerqueira G.C."/>
            <person name="Chen F."/>
            <person name="Chen W."/>
            <person name="Choi C."/>
            <person name="Clum A."/>
            <person name="Dos Santos R.A."/>
            <person name="Damasio A.R."/>
            <person name="Diallinas G."/>
            <person name="Emri T."/>
            <person name="Fekete E."/>
            <person name="Flipphi M."/>
            <person name="Freyberg S."/>
            <person name="Gallo A."/>
            <person name="Gournas C."/>
            <person name="Habgood R."/>
            <person name="Hainaut M."/>
            <person name="Harispe M.L."/>
            <person name="Henrissat B."/>
            <person name="Hilden K.S."/>
            <person name="Hope R."/>
            <person name="Hossain A."/>
            <person name="Karabika E."/>
            <person name="Karaffa L."/>
            <person name="Karanyi Z."/>
            <person name="Krasevec N."/>
            <person name="Kuo A."/>
            <person name="Kusch H."/>
            <person name="LaButti K."/>
            <person name="Lagendijk E.L."/>
            <person name="Lapidus A."/>
            <person name="Levasseur A."/>
            <person name="Lindquist E."/>
            <person name="Lipzen A."/>
            <person name="Logrieco A.F."/>
            <person name="MacCabe A."/>
            <person name="Maekelae M.R."/>
            <person name="Malavazi I."/>
            <person name="Melin P."/>
            <person name="Meyer V."/>
            <person name="Mielnichuk N."/>
            <person name="Miskei M."/>
            <person name="Molnar A.P."/>
            <person name="Mule G."/>
            <person name="Ngan C.Y."/>
            <person name="Orejas M."/>
            <person name="Orosz E."/>
            <person name="Ouedraogo J.P."/>
            <person name="Overkamp K.M."/>
            <person name="Park H.-S."/>
            <person name="Perrone G."/>
            <person name="Piumi F."/>
            <person name="Punt P.J."/>
            <person name="Ram A.F."/>
            <person name="Ramon A."/>
            <person name="Rauscher S."/>
            <person name="Record E."/>
            <person name="Riano-Pachon D.M."/>
            <person name="Robert V."/>
            <person name="Roehrig J."/>
            <person name="Ruller R."/>
            <person name="Salamov A."/>
            <person name="Salih N.S."/>
            <person name="Samson R.A."/>
            <person name="Sandor E."/>
            <person name="Sanguinetti M."/>
            <person name="Schuetze T."/>
            <person name="Sepcic K."/>
            <person name="Shelest E."/>
            <person name="Sherlock G."/>
            <person name="Sophianopoulou V."/>
            <person name="Squina F.M."/>
            <person name="Sun H."/>
            <person name="Susca A."/>
            <person name="Todd R.B."/>
            <person name="Tsang A."/>
            <person name="Unkles S.E."/>
            <person name="van de Wiele N."/>
            <person name="van Rossen-Uffink D."/>
            <person name="Oliveira J.V."/>
            <person name="Vesth T.C."/>
            <person name="Visser J."/>
            <person name="Yu J.-H."/>
            <person name="Zhou M."/>
            <person name="Andersen M.R."/>
            <person name="Archer D.B."/>
            <person name="Baker S.E."/>
            <person name="Benoit I."/>
            <person name="Brakhage A.A."/>
            <person name="Braus G.H."/>
            <person name="Fischer R."/>
            <person name="Frisvad J.C."/>
            <person name="Goldman G.H."/>
            <person name="Houbraken J."/>
            <person name="Oakley B."/>
            <person name="Pocsi I."/>
            <person name="Scazzocchio C."/>
            <person name="Seiboth B."/>
            <person name="vanKuyk P.A."/>
            <person name="Wortman J."/>
            <person name="Dyer P.S."/>
            <person name="Grigoriev I.V."/>
        </authorList>
    </citation>
    <scope>NUCLEOTIDE SEQUENCE [LARGE SCALE GENOMIC DNA]</scope>
    <source>
        <strain evidence="5">CBS 506.65</strain>
    </source>
</reference>
<accession>A0A1L9S525</accession>
<dbReference type="RefSeq" id="XP_022576764.1">
    <property type="nucleotide sequence ID" value="XM_022727635.1"/>
</dbReference>
<feature type="domain" description="HTH myb-type" evidence="3">
    <location>
        <begin position="27"/>
        <end position="75"/>
    </location>
</feature>
<dbReference type="Gene3D" id="1.10.10.60">
    <property type="entry name" value="Homeodomain-like"/>
    <property type="match status" value="1"/>
</dbReference>
<dbReference type="STRING" id="1073090.A0A1L9S525"/>
<dbReference type="GeneID" id="34614099"/>
<dbReference type="Pfam" id="PF00249">
    <property type="entry name" value="Myb_DNA-binding"/>
    <property type="match status" value="1"/>
</dbReference>
<dbReference type="CDD" id="cd00167">
    <property type="entry name" value="SANT"/>
    <property type="match status" value="1"/>
</dbReference>
<dbReference type="Proteomes" id="UP000184188">
    <property type="component" value="Unassembled WGS sequence"/>
</dbReference>
<dbReference type="OrthoDB" id="2143914at2759"/>
<proteinExistence type="predicted"/>
<evidence type="ECO:0000256" key="1">
    <source>
        <dbReference type="SAM" id="MobiDB-lite"/>
    </source>
</evidence>
<name>A0A1L9S525_9EURO</name>
<dbReference type="SMART" id="SM00717">
    <property type="entry name" value="SANT"/>
    <property type="match status" value="1"/>
</dbReference>
<dbReference type="AlphaFoldDB" id="A0A1L9S525"/>
<dbReference type="SUPFAM" id="SSF46689">
    <property type="entry name" value="Homeodomain-like"/>
    <property type="match status" value="1"/>
</dbReference>
<dbReference type="VEuPathDB" id="FungiDB:ASPZODRAFT_20647"/>
<feature type="compositionally biased region" description="Basic residues" evidence="1">
    <location>
        <begin position="305"/>
        <end position="323"/>
    </location>
</feature>
<dbReference type="InterPro" id="IPR017930">
    <property type="entry name" value="Myb_dom"/>
</dbReference>
<feature type="compositionally biased region" description="Acidic residues" evidence="1">
    <location>
        <begin position="102"/>
        <end position="112"/>
    </location>
</feature>
<dbReference type="InterPro" id="IPR009057">
    <property type="entry name" value="Homeodomain-like_sf"/>
</dbReference>
<protein>
    <submittedName>
        <fullName evidence="4">Uncharacterized protein</fullName>
    </submittedName>
</protein>
<feature type="compositionally biased region" description="Low complexity" evidence="1">
    <location>
        <begin position="86"/>
        <end position="101"/>
    </location>
</feature>
<feature type="region of interest" description="Disordered" evidence="1">
    <location>
        <begin position="86"/>
        <end position="174"/>
    </location>
</feature>
<evidence type="ECO:0000259" key="3">
    <source>
        <dbReference type="PROSITE" id="PS51294"/>
    </source>
</evidence>
<keyword evidence="5" id="KW-1185">Reference proteome</keyword>
<evidence type="ECO:0000313" key="4">
    <source>
        <dbReference type="EMBL" id="OJJ42254.1"/>
    </source>
</evidence>
<dbReference type="PROSITE" id="PS51294">
    <property type="entry name" value="HTH_MYB"/>
    <property type="match status" value="1"/>
</dbReference>
<feature type="region of interest" description="Disordered" evidence="1">
    <location>
        <begin position="279"/>
        <end position="323"/>
    </location>
</feature>
<dbReference type="EMBL" id="KV878363">
    <property type="protein sequence ID" value="OJJ42254.1"/>
    <property type="molecule type" value="Genomic_DNA"/>
</dbReference>
<organism evidence="4 5">
    <name type="scientific">Penicilliopsis zonata CBS 506.65</name>
    <dbReference type="NCBI Taxonomy" id="1073090"/>
    <lineage>
        <taxon>Eukaryota</taxon>
        <taxon>Fungi</taxon>
        <taxon>Dikarya</taxon>
        <taxon>Ascomycota</taxon>
        <taxon>Pezizomycotina</taxon>
        <taxon>Eurotiomycetes</taxon>
        <taxon>Eurotiomycetidae</taxon>
        <taxon>Eurotiales</taxon>
        <taxon>Aspergillaceae</taxon>
        <taxon>Penicilliopsis</taxon>
    </lineage>
</organism>
<feature type="compositionally biased region" description="Polar residues" evidence="1">
    <location>
        <begin position="283"/>
        <end position="304"/>
    </location>
</feature>
<dbReference type="InterPro" id="IPR001005">
    <property type="entry name" value="SANT/Myb"/>
</dbReference>